<dbReference type="AlphaFoldDB" id="A0A1I7WZ57"/>
<dbReference type="WBParaSite" id="Hba_10462">
    <property type="protein sequence ID" value="Hba_10462"/>
    <property type="gene ID" value="Hba_10462"/>
</dbReference>
<sequence>MFLGRSLSKIQHRLYREEPQFDAETESLIRIQCRSFKSELQSIVHLRYCMLRGILTFAFSRLEYEIYIYIYIAEFGTYFSKSCFKYLGKTLKKDYGDRISFVILLVIQWIS</sequence>
<dbReference type="Proteomes" id="UP000095283">
    <property type="component" value="Unplaced"/>
</dbReference>
<accession>A0A1I7WZ57</accession>
<protein>
    <submittedName>
        <fullName evidence="2">Ovule protein</fullName>
    </submittedName>
</protein>
<name>A0A1I7WZ57_HETBA</name>
<organism evidence="1 2">
    <name type="scientific">Heterorhabditis bacteriophora</name>
    <name type="common">Entomopathogenic nematode worm</name>
    <dbReference type="NCBI Taxonomy" id="37862"/>
    <lineage>
        <taxon>Eukaryota</taxon>
        <taxon>Metazoa</taxon>
        <taxon>Ecdysozoa</taxon>
        <taxon>Nematoda</taxon>
        <taxon>Chromadorea</taxon>
        <taxon>Rhabditida</taxon>
        <taxon>Rhabditina</taxon>
        <taxon>Rhabditomorpha</taxon>
        <taxon>Strongyloidea</taxon>
        <taxon>Heterorhabditidae</taxon>
        <taxon>Heterorhabditis</taxon>
    </lineage>
</organism>
<evidence type="ECO:0000313" key="2">
    <source>
        <dbReference type="WBParaSite" id="Hba_10462"/>
    </source>
</evidence>
<reference evidence="2" key="1">
    <citation type="submission" date="2016-11" db="UniProtKB">
        <authorList>
            <consortium name="WormBaseParasite"/>
        </authorList>
    </citation>
    <scope>IDENTIFICATION</scope>
</reference>
<proteinExistence type="predicted"/>
<evidence type="ECO:0000313" key="1">
    <source>
        <dbReference type="Proteomes" id="UP000095283"/>
    </source>
</evidence>
<keyword evidence="1" id="KW-1185">Reference proteome</keyword>